<dbReference type="Gene3D" id="3.40.50.1000">
    <property type="entry name" value="HAD superfamily/HAD-like"/>
    <property type="match status" value="1"/>
</dbReference>
<dbReference type="InterPro" id="IPR036412">
    <property type="entry name" value="HAD-like_sf"/>
</dbReference>
<dbReference type="PANTHER" id="PTHR12725:SF117">
    <property type="entry name" value="HALOACID DEHALOGENASE-LIKE HYDROLASE"/>
    <property type="match status" value="1"/>
</dbReference>
<keyword evidence="2" id="KW-1185">Reference proteome</keyword>
<dbReference type="SUPFAM" id="SSF56784">
    <property type="entry name" value="HAD-like"/>
    <property type="match status" value="1"/>
</dbReference>
<dbReference type="InterPro" id="IPR023214">
    <property type="entry name" value="HAD_sf"/>
</dbReference>
<dbReference type="EMBL" id="JACIDM010000001">
    <property type="protein sequence ID" value="MBB4081821.1"/>
    <property type="molecule type" value="Genomic_DNA"/>
</dbReference>
<evidence type="ECO:0000313" key="1">
    <source>
        <dbReference type="EMBL" id="MBB4081821.1"/>
    </source>
</evidence>
<reference evidence="1 2" key="1">
    <citation type="submission" date="2020-08" db="EMBL/GenBank/DDBJ databases">
        <title>Genomic Encyclopedia of Type Strains, Phase IV (KMG-IV): sequencing the most valuable type-strain genomes for metagenomic binning, comparative biology and taxonomic classification.</title>
        <authorList>
            <person name="Goeker M."/>
        </authorList>
    </citation>
    <scope>NUCLEOTIDE SEQUENCE [LARGE SCALE GENOMIC DNA]</scope>
    <source>
        <strain evidence="1 2">DSM 23960</strain>
    </source>
</reference>
<dbReference type="GO" id="GO:0016787">
    <property type="term" value="F:hydrolase activity"/>
    <property type="evidence" value="ECO:0007669"/>
    <property type="project" value="UniProtKB-KW"/>
</dbReference>
<dbReference type="AlphaFoldDB" id="A0A7W6JB20"/>
<dbReference type="PANTHER" id="PTHR12725">
    <property type="entry name" value="HALOACID DEHALOGENASE-LIKE HYDROLASE"/>
    <property type="match status" value="1"/>
</dbReference>
<keyword evidence="1" id="KW-0378">Hydrolase</keyword>
<accession>A0A7W6JB20</accession>
<dbReference type="NCBIfam" id="TIGR01509">
    <property type="entry name" value="HAD-SF-IA-v3"/>
    <property type="match status" value="1"/>
</dbReference>
<dbReference type="SFLD" id="SFLDG01132">
    <property type="entry name" value="C1.5.3:_5'-Nucleotidase_Like"/>
    <property type="match status" value="1"/>
</dbReference>
<dbReference type="SFLD" id="SFLDS00003">
    <property type="entry name" value="Haloacid_Dehalogenase"/>
    <property type="match status" value="1"/>
</dbReference>
<organism evidence="1 2">
    <name type="scientific">Brevundimonas lenta</name>
    <dbReference type="NCBI Taxonomy" id="424796"/>
    <lineage>
        <taxon>Bacteria</taxon>
        <taxon>Pseudomonadati</taxon>
        <taxon>Pseudomonadota</taxon>
        <taxon>Alphaproteobacteria</taxon>
        <taxon>Caulobacterales</taxon>
        <taxon>Caulobacteraceae</taxon>
        <taxon>Brevundimonas</taxon>
    </lineage>
</organism>
<dbReference type="SFLD" id="SFLDG01129">
    <property type="entry name" value="C1.5:_HAD__Beta-PGM__Phosphata"/>
    <property type="match status" value="1"/>
</dbReference>
<dbReference type="NCBIfam" id="TIGR01993">
    <property type="entry name" value="Pyr-5-nucltdase"/>
    <property type="match status" value="1"/>
</dbReference>
<dbReference type="RefSeq" id="WP_183202882.1">
    <property type="nucleotide sequence ID" value="NZ_BAAAER010000005.1"/>
</dbReference>
<gene>
    <name evidence="1" type="ORF">GGR12_000660</name>
</gene>
<name>A0A7W6JB20_9CAUL</name>
<dbReference type="InterPro" id="IPR006439">
    <property type="entry name" value="HAD-SF_hydro_IA"/>
</dbReference>
<comment type="caution">
    <text evidence="1">The sequence shown here is derived from an EMBL/GenBank/DDBJ whole genome shotgun (WGS) entry which is preliminary data.</text>
</comment>
<dbReference type="InterPro" id="IPR010237">
    <property type="entry name" value="Pyr-5-nucltdase"/>
</dbReference>
<dbReference type="Gene3D" id="1.10.150.450">
    <property type="match status" value="1"/>
</dbReference>
<proteinExistence type="predicted"/>
<protein>
    <submittedName>
        <fullName evidence="1">Putative hydrolase of the HAD superfamily</fullName>
    </submittedName>
</protein>
<dbReference type="Proteomes" id="UP000529946">
    <property type="component" value="Unassembled WGS sequence"/>
</dbReference>
<evidence type="ECO:0000313" key="2">
    <source>
        <dbReference type="Proteomes" id="UP000529946"/>
    </source>
</evidence>
<sequence>MTAQPVETTELGADLRHVRAWVFDLDDTLYPPERQVLKLVAARIGEFMARATGLPPEEARALQRRYLMDHGAALGGLMQDYTIDPVAFLAEVHDVPLDALEPSEGLRAGLSRLQGPRYVFTNGSRRHGERVLEKLGIADLFDGLFGIEDAELRPKPHPLTFDRMLARFGLNPRCTAFFEDTERNLELAKSLGMTTILVGPTALNSTAPFVDFRAASLPPFLATAHLAGDPA</sequence>
<dbReference type="Pfam" id="PF00702">
    <property type="entry name" value="Hydrolase"/>
    <property type="match status" value="1"/>
</dbReference>